<evidence type="ECO:0000313" key="9">
    <source>
        <dbReference type="EMBL" id="CEL94229.1"/>
    </source>
</evidence>
<feature type="active site" evidence="4">
    <location>
        <position position="230"/>
    </location>
</feature>
<proteinExistence type="inferred from homology"/>
<dbReference type="Pfam" id="PF10502">
    <property type="entry name" value="Peptidase_S26"/>
    <property type="match status" value="1"/>
</dbReference>
<keyword evidence="10" id="KW-1185">Reference proteome</keyword>
<dbReference type="STRING" id="1169540.A0A0G4EFP7"/>
<dbReference type="InParanoid" id="A0A0G4EFP7"/>
<feature type="chain" id="PRO_5005187264" description="Mitochondrial inner membrane protease subunit" evidence="7">
    <location>
        <begin position="25"/>
        <end position="409"/>
    </location>
</feature>
<protein>
    <recommendedName>
        <fullName evidence="5">Mitochondrial inner membrane protease subunit</fullName>
        <ecNumber evidence="5">3.4.21.-</ecNumber>
    </recommendedName>
</protein>
<dbReference type="SUPFAM" id="SSF51306">
    <property type="entry name" value="LexA/Signal peptidase"/>
    <property type="match status" value="1"/>
</dbReference>
<accession>A0A0G4EFP7</accession>
<dbReference type="OMA" id="IRENMFR"/>
<sequence length="409" mass="45145">MPSSYFVVALLSPLFVFDPQSALAFQGLLSGPIRSAQRQRPRLHRLPAENTKSAALKRSGDDVQRPPPSGDESFSLQKDPPADPSGIIGAVYRLLGRAFKFKDMRREIREGGDIVPLIGARPGWAAIRENMFRKGVYPGVDYRVERIDVRANGDPIRDAVITVRPRYRLVDKLERQWPVTIAMSEVPIFLTPRMYNTATLISTLLSAAQLLAVALVASQFCSLYYIPSYSMEPTLHKGDVLLVEKVSRLVRPPKNGDIVLFNPPEQLRTFVRQAGGQLAPGDLFVKRVAATQGDRVTVDNGLPTINGHTYVYPEPEEPPTIGSDAPPARADGSMQRLAIGRGFAWPYAGEAPSQWVADECVLGSGAVYVLGDNPVRSVDSRLWGELRESEIVGHPVIRLFPWGRFGPVR</sequence>
<dbReference type="InterPro" id="IPR019533">
    <property type="entry name" value="Peptidase_S26"/>
</dbReference>
<comment type="subcellular location">
    <subcellularLocation>
        <location evidence="5">Mitochondrion inner membrane</location>
    </subcellularLocation>
</comment>
<evidence type="ECO:0000313" key="10">
    <source>
        <dbReference type="Proteomes" id="UP000041254"/>
    </source>
</evidence>
<dbReference type="PANTHER" id="PTHR43390:SF1">
    <property type="entry name" value="CHLOROPLAST PROCESSING PEPTIDASE"/>
    <property type="match status" value="1"/>
</dbReference>
<dbReference type="EC" id="3.4.21.-" evidence="5"/>
<dbReference type="GO" id="GO:0006465">
    <property type="term" value="P:signal peptide processing"/>
    <property type="evidence" value="ECO:0007669"/>
    <property type="project" value="InterPro"/>
</dbReference>
<comment type="similarity">
    <text evidence="1 5">Belongs to the peptidase S26 family.</text>
</comment>
<keyword evidence="7" id="KW-0732">Signal</keyword>
<dbReference type="GO" id="GO:0005743">
    <property type="term" value="C:mitochondrial inner membrane"/>
    <property type="evidence" value="ECO:0007669"/>
    <property type="project" value="UniProtKB-SubCell"/>
</dbReference>
<keyword evidence="5" id="KW-0472">Membrane</keyword>
<evidence type="ECO:0000256" key="4">
    <source>
        <dbReference type="PIRSR" id="PIRSR600223-1"/>
    </source>
</evidence>
<dbReference type="PRINTS" id="PR00727">
    <property type="entry name" value="LEADERPTASE"/>
</dbReference>
<dbReference type="InterPro" id="IPR000223">
    <property type="entry name" value="Pept_S26A_signal_pept_1"/>
</dbReference>
<dbReference type="Proteomes" id="UP000041254">
    <property type="component" value="Unassembled WGS sequence"/>
</dbReference>
<dbReference type="PROSITE" id="PS00501">
    <property type="entry name" value="SPASE_I_1"/>
    <property type="match status" value="1"/>
</dbReference>
<keyword evidence="2 5" id="KW-0645">Protease</keyword>
<gene>
    <name evidence="9" type="ORF">Vbra_7205</name>
</gene>
<evidence type="ECO:0000256" key="3">
    <source>
        <dbReference type="ARBA" id="ARBA00022801"/>
    </source>
</evidence>
<dbReference type="NCBIfam" id="TIGR02227">
    <property type="entry name" value="sigpep_I_bact"/>
    <property type="match status" value="1"/>
</dbReference>
<organism evidence="9 10">
    <name type="scientific">Vitrella brassicaformis (strain CCMP3155)</name>
    <dbReference type="NCBI Taxonomy" id="1169540"/>
    <lineage>
        <taxon>Eukaryota</taxon>
        <taxon>Sar</taxon>
        <taxon>Alveolata</taxon>
        <taxon>Colpodellida</taxon>
        <taxon>Vitrellaceae</taxon>
        <taxon>Vitrella</taxon>
    </lineage>
</organism>
<dbReference type="PANTHER" id="PTHR43390">
    <property type="entry name" value="SIGNAL PEPTIDASE I"/>
    <property type="match status" value="1"/>
</dbReference>
<keyword evidence="5" id="KW-0999">Mitochondrion inner membrane</keyword>
<dbReference type="InterPro" id="IPR036286">
    <property type="entry name" value="LexA/Signal_pep-like_sf"/>
</dbReference>
<evidence type="ECO:0000256" key="6">
    <source>
        <dbReference type="SAM" id="MobiDB-lite"/>
    </source>
</evidence>
<evidence type="ECO:0000256" key="1">
    <source>
        <dbReference type="ARBA" id="ARBA00009370"/>
    </source>
</evidence>
<dbReference type="VEuPathDB" id="CryptoDB:Vbra_7205"/>
<evidence type="ECO:0000256" key="2">
    <source>
        <dbReference type="ARBA" id="ARBA00022670"/>
    </source>
</evidence>
<name>A0A0G4EFP7_VITBC</name>
<keyword evidence="5" id="KW-0496">Mitochondrion</keyword>
<dbReference type="AlphaFoldDB" id="A0A0G4EFP7"/>
<reference evidence="9 10" key="1">
    <citation type="submission" date="2014-11" db="EMBL/GenBank/DDBJ databases">
        <authorList>
            <person name="Zhu J."/>
            <person name="Qi W."/>
            <person name="Song R."/>
        </authorList>
    </citation>
    <scope>NUCLEOTIDE SEQUENCE [LARGE SCALE GENOMIC DNA]</scope>
</reference>
<dbReference type="OrthoDB" id="42172at2759"/>
<dbReference type="GO" id="GO:0004252">
    <property type="term" value="F:serine-type endopeptidase activity"/>
    <property type="evidence" value="ECO:0007669"/>
    <property type="project" value="InterPro"/>
</dbReference>
<evidence type="ECO:0000259" key="8">
    <source>
        <dbReference type="Pfam" id="PF10502"/>
    </source>
</evidence>
<keyword evidence="3 5" id="KW-0378">Hydrolase</keyword>
<feature type="domain" description="Peptidase S26" evidence="8">
    <location>
        <begin position="209"/>
        <end position="398"/>
    </location>
</feature>
<dbReference type="CDD" id="cd06530">
    <property type="entry name" value="S26_SPase_I"/>
    <property type="match status" value="1"/>
</dbReference>
<evidence type="ECO:0000256" key="5">
    <source>
        <dbReference type="RuleBase" id="RU362041"/>
    </source>
</evidence>
<dbReference type="EMBL" id="CDMY01000212">
    <property type="protein sequence ID" value="CEL94229.1"/>
    <property type="molecule type" value="Genomic_DNA"/>
</dbReference>
<dbReference type="Gene3D" id="2.10.109.10">
    <property type="entry name" value="Umud Fragment, subunit A"/>
    <property type="match status" value="1"/>
</dbReference>
<feature type="region of interest" description="Disordered" evidence="6">
    <location>
        <begin position="36"/>
        <end position="82"/>
    </location>
</feature>
<dbReference type="InterPro" id="IPR019756">
    <property type="entry name" value="Pept_S26A_signal_pept_1_Ser-AS"/>
</dbReference>
<evidence type="ECO:0000256" key="7">
    <source>
        <dbReference type="SAM" id="SignalP"/>
    </source>
</evidence>
<feature type="active site" evidence="4">
    <location>
        <position position="286"/>
    </location>
</feature>
<feature type="signal peptide" evidence="7">
    <location>
        <begin position="1"/>
        <end position="24"/>
    </location>
</feature>